<evidence type="ECO:0000313" key="4">
    <source>
        <dbReference type="Proteomes" id="UP001176517"/>
    </source>
</evidence>
<dbReference type="Proteomes" id="UP001176517">
    <property type="component" value="Unassembled WGS sequence"/>
</dbReference>
<dbReference type="EMBL" id="JAPDMZ010000503">
    <property type="protein sequence ID" value="KAK0542531.1"/>
    <property type="molecule type" value="Genomic_DNA"/>
</dbReference>
<organism evidence="3 4">
    <name type="scientific">Tilletia horrida</name>
    <dbReference type="NCBI Taxonomy" id="155126"/>
    <lineage>
        <taxon>Eukaryota</taxon>
        <taxon>Fungi</taxon>
        <taxon>Dikarya</taxon>
        <taxon>Basidiomycota</taxon>
        <taxon>Ustilaginomycotina</taxon>
        <taxon>Exobasidiomycetes</taxon>
        <taxon>Tilletiales</taxon>
        <taxon>Tilletiaceae</taxon>
        <taxon>Tilletia</taxon>
    </lineage>
</organism>
<feature type="compositionally biased region" description="Basic and acidic residues" evidence="1">
    <location>
        <begin position="217"/>
        <end position="228"/>
    </location>
</feature>
<gene>
    <name evidence="3" type="ORF">OC846_006707</name>
</gene>
<feature type="domain" description="UBA" evidence="2">
    <location>
        <begin position="109"/>
        <end position="141"/>
    </location>
</feature>
<dbReference type="InterPro" id="IPR015940">
    <property type="entry name" value="UBA"/>
</dbReference>
<dbReference type="PROSITE" id="PS50030">
    <property type="entry name" value="UBA"/>
    <property type="match status" value="1"/>
</dbReference>
<dbReference type="Gene3D" id="1.10.8.10">
    <property type="entry name" value="DNA helicase RuvA subunit, C-terminal domain"/>
    <property type="match status" value="1"/>
</dbReference>
<sequence length="239" mass="25177">MLVACPRRERHTLLDSPDLTTINGDPNTQLPVLEFTDSVSNLAEDISDHTNVQFNVDIPVDGNYTGYISILIHQEALQSEDPSRIQATRAVLELCWGRKRAGASPNSRRLADIGFPRNAARHALIRSSSDFTAAAECLILHPELVQALADEPSGTGTPSTAGERASSRATAEASGSGTAAEGSSATAAATGDKDTSMTESTSSTSMGGDWGTTNTGKESERKTPEKDQPCTNAGMAAKE</sequence>
<evidence type="ECO:0000259" key="2">
    <source>
        <dbReference type="PROSITE" id="PS50030"/>
    </source>
</evidence>
<evidence type="ECO:0000313" key="3">
    <source>
        <dbReference type="EMBL" id="KAK0542531.1"/>
    </source>
</evidence>
<accession>A0AAN6GN68</accession>
<dbReference type="AlphaFoldDB" id="A0AAN6GN68"/>
<evidence type="ECO:0000256" key="1">
    <source>
        <dbReference type="SAM" id="MobiDB-lite"/>
    </source>
</evidence>
<feature type="compositionally biased region" description="Low complexity" evidence="1">
    <location>
        <begin position="159"/>
        <end position="190"/>
    </location>
</feature>
<dbReference type="InterPro" id="IPR009060">
    <property type="entry name" value="UBA-like_sf"/>
</dbReference>
<name>A0AAN6GN68_9BASI</name>
<protein>
    <recommendedName>
        <fullName evidence="2">UBA domain-containing protein</fullName>
    </recommendedName>
</protein>
<feature type="region of interest" description="Disordered" evidence="1">
    <location>
        <begin position="149"/>
        <end position="239"/>
    </location>
</feature>
<keyword evidence="4" id="KW-1185">Reference proteome</keyword>
<reference evidence="3" key="1">
    <citation type="journal article" date="2023" name="PhytoFront">
        <title>Draft Genome Resources of Seven Strains of Tilletia horrida, Causal Agent of Kernel Smut of Rice.</title>
        <authorList>
            <person name="Khanal S."/>
            <person name="Antony Babu S."/>
            <person name="Zhou X.G."/>
        </authorList>
    </citation>
    <scope>NUCLEOTIDE SEQUENCE</scope>
    <source>
        <strain evidence="3">TX6</strain>
    </source>
</reference>
<comment type="caution">
    <text evidence="3">The sequence shown here is derived from an EMBL/GenBank/DDBJ whole genome shotgun (WGS) entry which is preliminary data.</text>
</comment>
<feature type="compositionally biased region" description="Low complexity" evidence="1">
    <location>
        <begin position="197"/>
        <end position="206"/>
    </location>
</feature>
<proteinExistence type="predicted"/>
<dbReference type="SUPFAM" id="SSF46934">
    <property type="entry name" value="UBA-like"/>
    <property type="match status" value="1"/>
</dbReference>